<gene>
    <name evidence="1" type="ORF">ACKI1S_48605</name>
</gene>
<dbReference type="EMBL" id="JBJVNE010000461">
    <property type="protein sequence ID" value="MFM9653839.1"/>
    <property type="molecule type" value="Genomic_DNA"/>
</dbReference>
<evidence type="ECO:0000313" key="2">
    <source>
        <dbReference type="Proteomes" id="UP001631993"/>
    </source>
</evidence>
<dbReference type="RefSeq" id="WP_409098080.1">
    <property type="nucleotide sequence ID" value="NZ_JBJVNE010000461.1"/>
</dbReference>
<organism evidence="1 2">
    <name type="scientific">Streptomyces galilaeus</name>
    <dbReference type="NCBI Taxonomy" id="33899"/>
    <lineage>
        <taxon>Bacteria</taxon>
        <taxon>Bacillati</taxon>
        <taxon>Actinomycetota</taxon>
        <taxon>Actinomycetes</taxon>
        <taxon>Kitasatosporales</taxon>
        <taxon>Streptomycetaceae</taxon>
        <taxon>Streptomyces</taxon>
    </lineage>
</organism>
<name>A0ABW9J398_STRGJ</name>
<protein>
    <submittedName>
        <fullName evidence="1">Uncharacterized protein</fullName>
    </submittedName>
</protein>
<proteinExistence type="predicted"/>
<keyword evidence="2" id="KW-1185">Reference proteome</keyword>
<evidence type="ECO:0000313" key="1">
    <source>
        <dbReference type="EMBL" id="MFM9653839.1"/>
    </source>
</evidence>
<sequence>VQDEETTDEENDVRTDADTLNVTATTFWFAAFIRFTDVEILSERQSIEELANHFGLDVRRRSSSPG</sequence>
<accession>A0ABW9J398</accession>
<reference evidence="1 2" key="1">
    <citation type="submission" date="2024-12" db="EMBL/GenBank/DDBJ databases">
        <title>Forecasting of Potato common scab and diversities of Pathogenic streptomyces spp. in china.</title>
        <authorList>
            <person name="Handique U."/>
            <person name="Wu J."/>
        </authorList>
    </citation>
    <scope>NUCLEOTIDE SEQUENCE [LARGE SCALE GENOMIC DNA]</scope>
    <source>
        <strain evidence="1 2">ZRIMU1585</strain>
    </source>
</reference>
<dbReference type="Proteomes" id="UP001631993">
    <property type="component" value="Unassembled WGS sequence"/>
</dbReference>
<feature type="non-terminal residue" evidence="1">
    <location>
        <position position="1"/>
    </location>
</feature>
<comment type="caution">
    <text evidence="1">The sequence shown here is derived from an EMBL/GenBank/DDBJ whole genome shotgun (WGS) entry which is preliminary data.</text>
</comment>